<evidence type="ECO:0000256" key="18">
    <source>
        <dbReference type="SAM" id="Phobius"/>
    </source>
</evidence>
<feature type="domain" description="Zinc finger C2H2 LYAR-type" evidence="19">
    <location>
        <begin position="569"/>
        <end position="596"/>
    </location>
</feature>
<dbReference type="PANTHER" id="PTHR12892">
    <property type="entry name" value="FGF RECEPTOR ACTIVATING PROTEIN 1"/>
    <property type="match status" value="1"/>
</dbReference>
<feature type="transmembrane region" description="Helical" evidence="18">
    <location>
        <begin position="287"/>
        <end position="311"/>
    </location>
</feature>
<evidence type="ECO:0000256" key="2">
    <source>
        <dbReference type="ARBA" id="ARBA00004653"/>
    </source>
</evidence>
<feature type="transmembrane region" description="Helical" evidence="18">
    <location>
        <begin position="453"/>
        <end position="470"/>
    </location>
</feature>
<evidence type="ECO:0000256" key="17">
    <source>
        <dbReference type="PROSITE-ProRule" id="PRU01145"/>
    </source>
</evidence>
<dbReference type="InterPro" id="IPR014898">
    <property type="entry name" value="Znf_C2H2_LYAR"/>
</dbReference>
<evidence type="ECO:0000259" key="19">
    <source>
        <dbReference type="Pfam" id="PF08790"/>
    </source>
</evidence>
<evidence type="ECO:0000256" key="14">
    <source>
        <dbReference type="ARBA" id="ARBA00023136"/>
    </source>
</evidence>
<keyword evidence="8" id="KW-0677">Repeat</keyword>
<dbReference type="SUPFAM" id="SSF54686">
    <property type="entry name" value="Ribosomal protein L16p/L10e"/>
    <property type="match status" value="1"/>
</dbReference>
<keyword evidence="12 18" id="KW-1133">Transmembrane helix</keyword>
<keyword evidence="5" id="KW-0337">GPI-anchor biosynthesis</keyword>
<feature type="transmembrane region" description="Helical" evidence="18">
    <location>
        <begin position="482"/>
        <end position="505"/>
    </location>
</feature>
<dbReference type="GO" id="GO:1990904">
    <property type="term" value="C:ribonucleoprotein complex"/>
    <property type="evidence" value="ECO:0007669"/>
    <property type="project" value="UniProtKB-KW"/>
</dbReference>
<dbReference type="GO" id="GO:0008270">
    <property type="term" value="F:zinc ion binding"/>
    <property type="evidence" value="ECO:0007669"/>
    <property type="project" value="UniProtKB-KW"/>
</dbReference>
<evidence type="ECO:0000256" key="12">
    <source>
        <dbReference type="ARBA" id="ARBA00022989"/>
    </source>
</evidence>
<protein>
    <recommendedName>
        <fullName evidence="24">39S ribosomal protein L16, mitochondrial</fullName>
    </recommendedName>
</protein>
<dbReference type="GO" id="GO:0006412">
    <property type="term" value="P:translation"/>
    <property type="evidence" value="ECO:0007669"/>
    <property type="project" value="InterPro"/>
</dbReference>
<keyword evidence="16" id="KW-0687">Ribonucleoprotein</keyword>
<dbReference type="InterPro" id="IPR058719">
    <property type="entry name" value="WHD_LYAR"/>
</dbReference>
<evidence type="ECO:0000256" key="6">
    <source>
        <dbReference type="ARBA" id="ARBA00022692"/>
    </source>
</evidence>
<dbReference type="GO" id="GO:0005840">
    <property type="term" value="C:ribosome"/>
    <property type="evidence" value="ECO:0007669"/>
    <property type="project" value="UniProtKB-KW"/>
</dbReference>
<feature type="transmembrane region" description="Helical" evidence="18">
    <location>
        <begin position="376"/>
        <end position="401"/>
    </location>
</feature>
<dbReference type="InterPro" id="IPR016180">
    <property type="entry name" value="Ribosomal_uL16_dom"/>
</dbReference>
<evidence type="ECO:0000256" key="3">
    <source>
        <dbReference type="ARBA" id="ARBA00007414"/>
    </source>
</evidence>
<dbReference type="GO" id="GO:0003735">
    <property type="term" value="F:structural constituent of ribosome"/>
    <property type="evidence" value="ECO:0007669"/>
    <property type="project" value="InterPro"/>
</dbReference>
<keyword evidence="14 18" id="KW-0472">Membrane</keyword>
<dbReference type="CDD" id="cd01433">
    <property type="entry name" value="Ribosomal_L16_L10e"/>
    <property type="match status" value="1"/>
</dbReference>
<evidence type="ECO:0000313" key="22">
    <source>
        <dbReference type="EnsemblMetazoa" id="OVOC7885.1"/>
    </source>
</evidence>
<evidence type="ECO:0000256" key="16">
    <source>
        <dbReference type="ARBA" id="ARBA00023274"/>
    </source>
</evidence>
<evidence type="ECO:0008006" key="24">
    <source>
        <dbReference type="Google" id="ProtNLM"/>
    </source>
</evidence>
<proteinExistence type="inferred from homology"/>
<keyword evidence="9 17" id="KW-0863">Zinc-finger</keyword>
<keyword evidence="10" id="KW-0862">Zinc</keyword>
<dbReference type="OMA" id="FRCRDAT"/>
<dbReference type="PANTHER" id="PTHR12892:SF11">
    <property type="entry name" value="POST-GPI ATTACHMENT TO PROTEINS FACTOR 2"/>
    <property type="match status" value="1"/>
</dbReference>
<evidence type="ECO:0000256" key="13">
    <source>
        <dbReference type="ARBA" id="ARBA00023034"/>
    </source>
</evidence>
<dbReference type="InterPro" id="IPR036236">
    <property type="entry name" value="Znf_C2H2_sf"/>
</dbReference>
<comment type="subcellular location">
    <subcellularLocation>
        <location evidence="2">Golgi apparatus membrane</location>
        <topology evidence="2">Multi-pass membrane protein</topology>
    </subcellularLocation>
    <subcellularLocation>
        <location evidence="1">Nucleus</location>
    </subcellularLocation>
</comment>
<feature type="transmembrane region" description="Helical" evidence="18">
    <location>
        <begin position="413"/>
        <end position="433"/>
    </location>
</feature>
<dbReference type="Pfam" id="PF25879">
    <property type="entry name" value="WHD_LYAR"/>
    <property type="match status" value="1"/>
</dbReference>
<evidence type="ECO:0000256" key="10">
    <source>
        <dbReference type="ARBA" id="ARBA00022833"/>
    </source>
</evidence>
<evidence type="ECO:0000256" key="1">
    <source>
        <dbReference type="ARBA" id="ARBA00004123"/>
    </source>
</evidence>
<dbReference type="EnsemblMetazoa" id="OVOC7885.1">
    <property type="protein sequence ID" value="OVOC7885.1"/>
    <property type="gene ID" value="WBGene00244694"/>
</dbReference>
<keyword evidence="15" id="KW-0539">Nucleus</keyword>
<dbReference type="Pfam" id="PF10277">
    <property type="entry name" value="Frag1"/>
    <property type="match status" value="1"/>
</dbReference>
<dbReference type="Gene3D" id="3.30.1490.490">
    <property type="match status" value="1"/>
</dbReference>
<evidence type="ECO:0000256" key="5">
    <source>
        <dbReference type="ARBA" id="ARBA00022502"/>
    </source>
</evidence>
<keyword evidence="7" id="KW-0479">Metal-binding</keyword>
<evidence type="ECO:0000256" key="11">
    <source>
        <dbReference type="ARBA" id="ARBA00022980"/>
    </source>
</evidence>
<dbReference type="GO" id="GO:0006506">
    <property type="term" value="P:GPI anchor biosynthetic process"/>
    <property type="evidence" value="ECO:0007669"/>
    <property type="project" value="UniProtKB-KW"/>
</dbReference>
<feature type="domain" description="Cell growth-regulating nucleolar protein-like winged helix" evidence="21">
    <location>
        <begin position="753"/>
        <end position="812"/>
    </location>
</feature>
<evidence type="ECO:0000313" key="23">
    <source>
        <dbReference type="Proteomes" id="UP000024404"/>
    </source>
</evidence>
<comment type="similarity">
    <text evidence="4">Belongs to the universal ribosomal protein uL16 family.</text>
</comment>
<keyword evidence="6 18" id="KW-0812">Transmembrane</keyword>
<reference evidence="23" key="1">
    <citation type="submission" date="2013-10" db="EMBL/GenBank/DDBJ databases">
        <title>Genome sequencing of Onchocerca volvulus.</title>
        <authorList>
            <person name="Cotton J."/>
            <person name="Tsai J."/>
            <person name="Stanley E."/>
            <person name="Tracey A."/>
            <person name="Holroyd N."/>
            <person name="Lustigman S."/>
            <person name="Berriman M."/>
        </authorList>
    </citation>
    <scope>NUCLEOTIDE SEQUENCE</scope>
</reference>
<keyword evidence="11" id="KW-0689">Ribosomal protein</keyword>
<dbReference type="EMBL" id="CMVM020000235">
    <property type="status" value="NOT_ANNOTATED_CDS"/>
    <property type="molecule type" value="Genomic_DNA"/>
</dbReference>
<dbReference type="Pfam" id="PF08790">
    <property type="entry name" value="zf-LYAR"/>
    <property type="match status" value="1"/>
</dbReference>
<dbReference type="InterPro" id="IPR047873">
    <property type="entry name" value="Ribosomal_uL16"/>
</dbReference>
<dbReference type="Pfam" id="PF00252">
    <property type="entry name" value="Ribosomal_L16"/>
    <property type="match status" value="1"/>
</dbReference>
<feature type="transmembrane region" description="Helical" evidence="18">
    <location>
        <begin position="340"/>
        <end position="364"/>
    </location>
</feature>
<dbReference type="GO" id="GO:0005634">
    <property type="term" value="C:nucleus"/>
    <property type="evidence" value="ECO:0007669"/>
    <property type="project" value="UniProtKB-SubCell"/>
</dbReference>
<evidence type="ECO:0000256" key="7">
    <source>
        <dbReference type="ARBA" id="ARBA00022723"/>
    </source>
</evidence>
<keyword evidence="23" id="KW-1185">Reference proteome</keyword>
<accession>A0A8R1Y0W6</accession>
<dbReference type="SUPFAM" id="SSF57667">
    <property type="entry name" value="beta-beta-alpha zinc fingers"/>
    <property type="match status" value="2"/>
</dbReference>
<dbReference type="PROSITE" id="PS51804">
    <property type="entry name" value="ZF_C2HC_LYAR"/>
    <property type="match status" value="1"/>
</dbReference>
<evidence type="ECO:0000256" key="9">
    <source>
        <dbReference type="ARBA" id="ARBA00022771"/>
    </source>
</evidence>
<dbReference type="InterPro" id="IPR019402">
    <property type="entry name" value="CWH43_N"/>
</dbReference>
<sequence>MPFLLGLDIMVRYLITSNVVIQLKMLFQRIEKSVWQNSIRFLRNNKKWLPRPEPETFENVVFPPNGEYKLPAMPEEPTYDSALGEQKFKTSKQLISIRGVEEIHTDLIHKQYGLAAVTGGFISAYDFNFIRDRLNRNLLKNQFAIWRVPAPWLPRTKKATGAKPGSGKGNIHHYVTPVRAKRIILEVGGYIMELEARAYLMYLCERFRFPVEFVSEKILEEKKLQEKKIEELNVNKFNWDLALKYNMQDCRRWLSYYDIAFKCKYIDGFQMALVGEEELLYISFRRFILITSALPVSALFLCISLALALHFDESTETHCNVKNYLPSISAAVASFSPERYIWRLLIALHSAPRIVMALAFKNFLLTSPLRPFNDRIWFDLTCHIACFINIAEILFLLLLTTISSVENYAVHKISFLGFAVCSIIHMLIATTLYQYSGRRRTSSVGEKSFQYKILMCSTSLLSLLLAAYFFGRHNYYCEPGIYTLFAISEYVAVLSNILFHFTLIFDLHGKHFILTSAGANFHYQPLLSEFNAKKRSIIIMVFFSCDRCSEALKKNQVDKHRFRCRDATYSCLDCGKAFSLGTYTNHIKCVTENKKYGGKNYVEKENKGEAKQNRWIEQVERAIENVTNKELKDLLQQIRGFSNIPRKETKFINFLQNSIKVRNRDLCVKAWNCISEEAEKMQQAAEKMEPKKNGGDCSSVDNEKELNCKQEASKINGEKVEEIETGKKELRENGMYENGNNSAEQQTLTTDNEKKFKWKRAIKRALKETENGQMKIKRLKAKVIQSYLASGQSNENDENPETIFNAKLCSLGLPIDNKIRIMAAANYNQFGRWNENIEVAKSKEVCHPHDYDKLTVSSLFGLCVRYFALQQEETKNLPQFIAQKIEILQYDMDIVRRMHEGHVTFKISWICVGKDGYLDWPRTYAKCFREMPADEFFIFAAIHGIATKALWQRMDESEKQLMQHSYNDLIRHTALLMFHSSIFKIIQYKSIVVAAYHGWPGAICAWVGVQNNSLNNINYQKELAGDDLEAVRFETFVSSLNYTQLAVLLAIRNGQYHMLRYLPAISLSDSFYHLFPDGRVRYYFFRQLTNFPANEYLLNDKLSDYLESIAQALLIWMPQLDIQRLQREVEKSGDTKTRNYINRILNNNDKGN</sequence>
<dbReference type="GO" id="GO:0005789">
    <property type="term" value="C:endoplasmic reticulum membrane"/>
    <property type="evidence" value="ECO:0007669"/>
    <property type="project" value="TreeGrafter"/>
</dbReference>
<name>A0A8R1Y0W6_ONCVO</name>
<dbReference type="Gene3D" id="3.90.1170.10">
    <property type="entry name" value="Ribosomal protein L10e/L16"/>
    <property type="match status" value="1"/>
</dbReference>
<dbReference type="GO" id="GO:0000139">
    <property type="term" value="C:Golgi membrane"/>
    <property type="evidence" value="ECO:0007669"/>
    <property type="project" value="UniProtKB-SubCell"/>
</dbReference>
<evidence type="ECO:0000256" key="8">
    <source>
        <dbReference type="ARBA" id="ARBA00022737"/>
    </source>
</evidence>
<reference evidence="22" key="2">
    <citation type="submission" date="2022-06" db="UniProtKB">
        <authorList>
            <consortium name="EnsemblMetazoa"/>
        </authorList>
    </citation>
    <scope>IDENTIFICATION</scope>
</reference>
<feature type="domain" description="CWH43-like N-terminal" evidence="20">
    <location>
        <begin position="284"/>
        <end position="508"/>
    </location>
</feature>
<evidence type="ECO:0000256" key="4">
    <source>
        <dbReference type="ARBA" id="ARBA00008931"/>
    </source>
</evidence>
<dbReference type="FunFam" id="3.30.1490.490:FF:000001">
    <property type="entry name" value="cell growth-regulating nucleolar protein-like"/>
    <property type="match status" value="1"/>
</dbReference>
<dbReference type="Proteomes" id="UP000024404">
    <property type="component" value="Unassembled WGS sequence"/>
</dbReference>
<dbReference type="InterPro" id="IPR036920">
    <property type="entry name" value="Ribosomal_uL16_sf"/>
</dbReference>
<evidence type="ECO:0000256" key="15">
    <source>
        <dbReference type="ARBA" id="ARBA00023242"/>
    </source>
</evidence>
<keyword evidence="13" id="KW-0333">Golgi apparatus</keyword>
<dbReference type="AlphaFoldDB" id="A0A8R1Y0W6"/>
<organism evidence="22 23">
    <name type="scientific">Onchocerca volvulus</name>
    <dbReference type="NCBI Taxonomy" id="6282"/>
    <lineage>
        <taxon>Eukaryota</taxon>
        <taxon>Metazoa</taxon>
        <taxon>Ecdysozoa</taxon>
        <taxon>Nematoda</taxon>
        <taxon>Chromadorea</taxon>
        <taxon>Rhabditida</taxon>
        <taxon>Spirurina</taxon>
        <taxon>Spiruromorpha</taxon>
        <taxon>Filarioidea</taxon>
        <taxon>Onchocercidae</taxon>
        <taxon>Onchocerca</taxon>
    </lineage>
</organism>
<evidence type="ECO:0000259" key="21">
    <source>
        <dbReference type="Pfam" id="PF25879"/>
    </source>
</evidence>
<comment type="similarity">
    <text evidence="3">Belongs to the PGAP2 family.</text>
</comment>
<evidence type="ECO:0000259" key="20">
    <source>
        <dbReference type="Pfam" id="PF10277"/>
    </source>
</evidence>
<dbReference type="InterPro" id="IPR039545">
    <property type="entry name" value="PGAP2"/>
</dbReference>